<sequence length="80" mass="8398">MLHAPTCNPKSTLGQLLLISLGIGTVYAPVTGALQLGRVLIEVARRGMEHLINRDNRLARSLPVVRPQSVGGGSPAPPPP</sequence>
<evidence type="ECO:0000313" key="3">
    <source>
        <dbReference type="Proteomes" id="UP000239560"/>
    </source>
</evidence>
<dbReference type="OrthoDB" id="1405595at2759"/>
<evidence type="ECO:0000256" key="1">
    <source>
        <dbReference type="SAM" id="Phobius"/>
    </source>
</evidence>
<keyword evidence="1" id="KW-1133">Transmembrane helix</keyword>
<keyword evidence="1" id="KW-0472">Membrane</keyword>
<dbReference type="Proteomes" id="UP000239560">
    <property type="component" value="Unassembled WGS sequence"/>
</dbReference>
<dbReference type="EMBL" id="LCTV02000002">
    <property type="protein sequence ID" value="PRQ76607.1"/>
    <property type="molecule type" value="Genomic_DNA"/>
</dbReference>
<organism evidence="2 3">
    <name type="scientific">Rhodotorula toruloides</name>
    <name type="common">Yeast</name>
    <name type="synonym">Rhodosporidium toruloides</name>
    <dbReference type="NCBI Taxonomy" id="5286"/>
    <lineage>
        <taxon>Eukaryota</taxon>
        <taxon>Fungi</taxon>
        <taxon>Dikarya</taxon>
        <taxon>Basidiomycota</taxon>
        <taxon>Pucciniomycotina</taxon>
        <taxon>Microbotryomycetes</taxon>
        <taxon>Sporidiobolales</taxon>
        <taxon>Sporidiobolaceae</taxon>
        <taxon>Rhodotorula</taxon>
    </lineage>
</organism>
<name>A0A2T0AF32_RHOTO</name>
<reference evidence="2 3" key="1">
    <citation type="journal article" date="2018" name="Elife">
        <title>Functional genomics of lipid metabolism in the oleaginous yeast Rhodosporidium toruloides.</title>
        <authorList>
            <person name="Coradetti S.T."/>
            <person name="Pinel D."/>
            <person name="Geiselman G."/>
            <person name="Ito M."/>
            <person name="Mondo S."/>
            <person name="Reilly M.C."/>
            <person name="Cheng Y.F."/>
            <person name="Bauer S."/>
            <person name="Grigoriev I."/>
            <person name="Gladden J.M."/>
            <person name="Simmons B.A."/>
            <person name="Brem R."/>
            <person name="Arkin A.P."/>
            <person name="Skerker J.M."/>
        </authorList>
    </citation>
    <scope>NUCLEOTIDE SEQUENCE [LARGE SCALE GENOMIC DNA]</scope>
    <source>
        <strain evidence="2 3">NBRC 0880</strain>
    </source>
</reference>
<comment type="caution">
    <text evidence="2">The sequence shown here is derived from an EMBL/GenBank/DDBJ whole genome shotgun (WGS) entry which is preliminary data.</text>
</comment>
<protein>
    <submittedName>
        <fullName evidence="2">Uncharacterized protein</fullName>
    </submittedName>
</protein>
<keyword evidence="1" id="KW-0812">Transmembrane</keyword>
<dbReference type="AlphaFoldDB" id="A0A2T0AF32"/>
<accession>A0A2T0AF32</accession>
<feature type="transmembrane region" description="Helical" evidence="1">
    <location>
        <begin position="12"/>
        <end position="36"/>
    </location>
</feature>
<gene>
    <name evidence="2" type="ORF">AAT19DRAFT_12025</name>
</gene>
<evidence type="ECO:0000313" key="2">
    <source>
        <dbReference type="EMBL" id="PRQ76607.1"/>
    </source>
</evidence>
<proteinExistence type="predicted"/>